<name>A0AAJ5MD97_XANOO</name>
<dbReference type="InterPro" id="IPR058245">
    <property type="entry name" value="NreC/VraR/RcsB-like_REC"/>
</dbReference>
<dbReference type="Pfam" id="PF00072">
    <property type="entry name" value="Response_reg"/>
    <property type="match status" value="1"/>
</dbReference>
<dbReference type="SMART" id="SM00304">
    <property type="entry name" value="HAMP"/>
    <property type="match status" value="1"/>
</dbReference>
<dbReference type="AlphaFoldDB" id="A0AAJ5MD97"/>
<evidence type="ECO:0000256" key="3">
    <source>
        <dbReference type="SAM" id="Phobius"/>
    </source>
</evidence>
<proteinExistence type="predicted"/>
<dbReference type="PROSITE" id="PS50885">
    <property type="entry name" value="HAMP"/>
    <property type="match status" value="1"/>
</dbReference>
<evidence type="ECO:0000256" key="1">
    <source>
        <dbReference type="ARBA" id="ARBA00023125"/>
    </source>
</evidence>
<dbReference type="SUPFAM" id="SSF52172">
    <property type="entry name" value="CheY-like"/>
    <property type="match status" value="1"/>
</dbReference>
<keyword evidence="3" id="KW-0472">Membrane</keyword>
<feature type="transmembrane region" description="Helical" evidence="3">
    <location>
        <begin position="549"/>
        <end position="571"/>
    </location>
</feature>
<evidence type="ECO:0000259" key="5">
    <source>
        <dbReference type="PROSITE" id="PS50885"/>
    </source>
</evidence>
<dbReference type="PANTHER" id="PTHR43214">
    <property type="entry name" value="TWO-COMPONENT RESPONSE REGULATOR"/>
    <property type="match status" value="1"/>
</dbReference>
<dbReference type="CDD" id="cd17535">
    <property type="entry name" value="REC_NarL-like"/>
    <property type="match status" value="1"/>
</dbReference>
<dbReference type="Gene3D" id="3.40.50.2300">
    <property type="match status" value="1"/>
</dbReference>
<keyword evidence="3" id="KW-1133">Transmembrane helix</keyword>
<evidence type="ECO:0000259" key="4">
    <source>
        <dbReference type="PROSITE" id="PS50110"/>
    </source>
</evidence>
<evidence type="ECO:0000313" key="6">
    <source>
        <dbReference type="EMBL" id="UXW01836.1"/>
    </source>
</evidence>
<accession>A0AAJ5MD97</accession>
<dbReference type="SUPFAM" id="SSF103190">
    <property type="entry name" value="Sensory domain-like"/>
    <property type="match status" value="1"/>
</dbReference>
<dbReference type="CDD" id="cd06225">
    <property type="entry name" value="HAMP"/>
    <property type="match status" value="1"/>
</dbReference>
<feature type="modified residue" description="4-aspartylphosphate" evidence="2">
    <location>
        <position position="92"/>
    </location>
</feature>
<dbReference type="Gene3D" id="6.10.340.10">
    <property type="match status" value="1"/>
</dbReference>
<dbReference type="Pfam" id="PF17201">
    <property type="entry name" value="Cache_3-Cache_2"/>
    <property type="match status" value="1"/>
</dbReference>
<dbReference type="GO" id="GO:0016020">
    <property type="term" value="C:membrane"/>
    <property type="evidence" value="ECO:0007669"/>
    <property type="project" value="InterPro"/>
</dbReference>
<protein>
    <submittedName>
        <fullName evidence="6">Response regulator</fullName>
    </submittedName>
</protein>
<dbReference type="PROSITE" id="PS50110">
    <property type="entry name" value="RESPONSE_REGULATORY"/>
    <property type="match status" value="1"/>
</dbReference>
<dbReference type="Pfam" id="PF00672">
    <property type="entry name" value="HAMP"/>
    <property type="match status" value="1"/>
</dbReference>
<sequence>MALRGHAGMTRLRAHATAGLHALAYRSSYGSVRGASGRCRTPPLSHFPARQPWRRYRHQLSPVLPRPRARSPPRLPTRPIMSMEPWAYQLMDLQMPRVDGVEAIQRIHQVDAASKVIVLPTYTCDARAVRALQFGACGYLLKSGLRRELVDTIRDVGNCCQALAPRPDKAKRVIGPLHAEANVESTPPQNPHAHPKMDLLALTYPLIAAGEPLQYGYHRPLIKIPTIALCHWRSVIYFLNAFRGNAMLRHSLRVRLLLPVLALGLVVMSGLTVVLAFTEAKRIESETQASIGRTSILTQTMFSLTRTMLLDRVNATIRHLHKESDALGLASQGNEVHVGGRIANDLLLGQKSQANTFSLVDSAASILVDDGASSSKQGNATLFSRVGDDFVRISTSFTNADGRRAVGSVLDPNSQAAIKLRNGESFYGVVDILGNPYVAGYEPIFAGNEKRVIGAWGVAHKADTPELATVIGSRRVLSSGFVAVLDIKNKLRFQSDTGSTTDRATIERIVKEKPQDWVVVKEEIRDWGFTLVSAYPKSDLNALILHQSLWIAGVGLLICALMVGVQSALIWDRVLRPVQNLTAVAEELSMGKWNHTIAEVNLKDEIGTLARAISRLSNSVRLAMERLNKR</sequence>
<dbReference type="InterPro" id="IPR011006">
    <property type="entry name" value="CheY-like_superfamily"/>
</dbReference>
<dbReference type="Proteomes" id="UP000187097">
    <property type="component" value="Chromosome"/>
</dbReference>
<feature type="domain" description="HAMP" evidence="5">
    <location>
        <begin position="572"/>
        <end position="625"/>
    </location>
</feature>
<organism evidence="6 7">
    <name type="scientific">Xanthomonas oryzae pv. oryzae</name>
    <dbReference type="NCBI Taxonomy" id="64187"/>
    <lineage>
        <taxon>Bacteria</taxon>
        <taxon>Pseudomonadati</taxon>
        <taxon>Pseudomonadota</taxon>
        <taxon>Gammaproteobacteria</taxon>
        <taxon>Lysobacterales</taxon>
        <taxon>Lysobacteraceae</taxon>
        <taxon>Xanthomonas</taxon>
    </lineage>
</organism>
<reference evidence="6" key="2">
    <citation type="submission" date="2020-01" db="EMBL/GenBank/DDBJ databases">
        <title>Complete genome investigation of Xanthomonas oryzae strains.</title>
        <authorList>
            <person name="Kaur A."/>
            <person name="Bansal K."/>
            <person name="Patil P.B."/>
        </authorList>
    </citation>
    <scope>NUCLEOTIDE SEQUENCE</scope>
    <source>
        <strain evidence="6">IXO792</strain>
    </source>
</reference>
<dbReference type="InterPro" id="IPR001789">
    <property type="entry name" value="Sig_transdc_resp-reg_receiver"/>
</dbReference>
<feature type="transmembrane region" description="Helical" evidence="3">
    <location>
        <begin position="256"/>
        <end position="277"/>
    </location>
</feature>
<dbReference type="EMBL" id="CP047493">
    <property type="protein sequence ID" value="UXW01836.1"/>
    <property type="molecule type" value="Genomic_DNA"/>
</dbReference>
<dbReference type="InterPro" id="IPR039420">
    <property type="entry name" value="WalR-like"/>
</dbReference>
<evidence type="ECO:0000256" key="2">
    <source>
        <dbReference type="PROSITE-ProRule" id="PRU00169"/>
    </source>
</evidence>
<keyword evidence="3" id="KW-0812">Transmembrane</keyword>
<dbReference type="InterPro" id="IPR003660">
    <property type="entry name" value="HAMP_dom"/>
</dbReference>
<keyword evidence="1" id="KW-0238">DNA-binding</keyword>
<feature type="domain" description="Response regulatory" evidence="4">
    <location>
        <begin position="1"/>
        <end position="157"/>
    </location>
</feature>
<keyword evidence="2" id="KW-0597">Phosphoprotein</keyword>
<dbReference type="InterPro" id="IPR029151">
    <property type="entry name" value="Sensor-like_sf"/>
</dbReference>
<dbReference type="SUPFAM" id="SSF158472">
    <property type="entry name" value="HAMP domain-like"/>
    <property type="match status" value="1"/>
</dbReference>
<gene>
    <name evidence="6" type="ORF">IXO792_13230</name>
</gene>
<dbReference type="GO" id="GO:0000160">
    <property type="term" value="P:phosphorelay signal transduction system"/>
    <property type="evidence" value="ECO:0007669"/>
    <property type="project" value="InterPro"/>
</dbReference>
<dbReference type="GO" id="GO:0003677">
    <property type="term" value="F:DNA binding"/>
    <property type="evidence" value="ECO:0007669"/>
    <property type="project" value="UniProtKB-KW"/>
</dbReference>
<reference evidence="6" key="1">
    <citation type="submission" date="2015-01" db="EMBL/GenBank/DDBJ databases">
        <authorList>
            <person name="Midha S."/>
            <person name="Anil M.G."/>
            <person name="Mishra D."/>
            <person name="Brahma K."/>
            <person name="Laha G.S."/>
            <person name="Sundaram R.M."/>
            <person name="Sonti R.V."/>
            <person name="Patil P.B."/>
        </authorList>
    </citation>
    <scope>NUCLEOTIDE SEQUENCE</scope>
    <source>
        <strain evidence="6">IXO792</strain>
    </source>
</reference>
<dbReference type="InterPro" id="IPR033462">
    <property type="entry name" value="Cache_3-Cache_2"/>
</dbReference>
<evidence type="ECO:0000313" key="7">
    <source>
        <dbReference type="Proteomes" id="UP000187097"/>
    </source>
</evidence>